<dbReference type="EMBL" id="FORF01000019">
    <property type="protein sequence ID" value="SFJ44813.1"/>
    <property type="molecule type" value="Genomic_DNA"/>
</dbReference>
<dbReference type="STRING" id="1121003.SAMN03080618_03006"/>
<dbReference type="InterPro" id="IPR003462">
    <property type="entry name" value="ODC_Mu_crystall"/>
</dbReference>
<dbReference type="GO" id="GO:0005737">
    <property type="term" value="C:cytoplasm"/>
    <property type="evidence" value="ECO:0007669"/>
    <property type="project" value="TreeGrafter"/>
</dbReference>
<evidence type="ECO:0000313" key="2">
    <source>
        <dbReference type="EMBL" id="SFJ44813.1"/>
    </source>
</evidence>
<dbReference type="InterPro" id="IPR023401">
    <property type="entry name" value="ODC_N"/>
</dbReference>
<keyword evidence="3" id="KW-1185">Reference proteome</keyword>
<sequence length="325" mass="34603">MIVLSHQDIIELLPPRTAIDVVADAMAATSRGDVELPLRSIMDAGGPNKMGIMPGMMRTPPCHGIKLVSLFPGNVAAGLSSHQGAMVLFESVNGTAVAMMDGGPLTALRTAAASAVATRSLSRPDSTVLAMIGAGEQARNHLHAICVVRNISELRIASRTEASASAFAEYARRHYPHLTIDFGTDIKNAVAGADIVCTVTSSPVPILKGEWISPGTHLNIVGASIPSRREIDDEMVLRSSVFVDFRRSTFAQAGEIVDMIEAKRIGEQHIRAEIGEVLNGTRTGRTDNSQVTLYRSLGIASQDIACAYHCWEQAKVTGRGVNAPL</sequence>
<dbReference type="Gene3D" id="3.40.50.720">
    <property type="entry name" value="NAD(P)-binding Rossmann-like Domain"/>
    <property type="match status" value="1"/>
</dbReference>
<dbReference type="RefSeq" id="WP_091523962.1">
    <property type="nucleotide sequence ID" value="NZ_FORF01000019.1"/>
</dbReference>
<accession>A0A1I3RDZ2</accession>
<gene>
    <name evidence="2" type="ORF">SAMN03080618_03006</name>
</gene>
<dbReference type="FunFam" id="3.40.50.720:FF:000311">
    <property type="entry name" value="Ornithine cyclodeaminase"/>
    <property type="match status" value="1"/>
</dbReference>
<dbReference type="PANTHER" id="PTHR13812">
    <property type="entry name" value="KETIMINE REDUCTASE MU-CRYSTALLIN"/>
    <property type="match status" value="1"/>
</dbReference>
<dbReference type="Gene3D" id="3.30.1780.10">
    <property type="entry name" value="ornithine cyclodeaminase, domain 1"/>
    <property type="match status" value="1"/>
</dbReference>
<reference evidence="3" key="1">
    <citation type="submission" date="2016-10" db="EMBL/GenBank/DDBJ databases">
        <authorList>
            <person name="Varghese N."/>
            <person name="Submissions S."/>
        </authorList>
    </citation>
    <scope>NUCLEOTIDE SEQUENCE [LARGE SCALE GENOMIC DNA]</scope>
    <source>
        <strain evidence="3">DSM 21857</strain>
    </source>
</reference>
<dbReference type="InterPro" id="IPR036291">
    <property type="entry name" value="NAD(P)-bd_dom_sf"/>
</dbReference>
<proteinExistence type="inferred from homology"/>
<dbReference type="GO" id="GO:0019752">
    <property type="term" value="P:carboxylic acid metabolic process"/>
    <property type="evidence" value="ECO:0007669"/>
    <property type="project" value="UniProtKB-ARBA"/>
</dbReference>
<dbReference type="GO" id="GO:0016491">
    <property type="term" value="F:oxidoreductase activity"/>
    <property type="evidence" value="ECO:0007669"/>
    <property type="project" value="UniProtKB-ARBA"/>
</dbReference>
<name>A0A1I3RDZ2_9HYPH</name>
<evidence type="ECO:0000313" key="3">
    <source>
        <dbReference type="Proteomes" id="UP000242763"/>
    </source>
</evidence>
<dbReference type="AlphaFoldDB" id="A0A1I3RDZ2"/>
<dbReference type="OrthoDB" id="9801817at2"/>
<dbReference type="SUPFAM" id="SSF51735">
    <property type="entry name" value="NAD(P)-binding Rossmann-fold domains"/>
    <property type="match status" value="1"/>
</dbReference>
<dbReference type="PANTHER" id="PTHR13812:SF19">
    <property type="entry name" value="KETIMINE REDUCTASE MU-CRYSTALLIN"/>
    <property type="match status" value="1"/>
</dbReference>
<dbReference type="Pfam" id="PF02423">
    <property type="entry name" value="OCD_Mu_crystall"/>
    <property type="match status" value="1"/>
</dbReference>
<comment type="similarity">
    <text evidence="1">Belongs to the ornithine cyclodeaminase/mu-crystallin family.</text>
</comment>
<organism evidence="2 3">
    <name type="scientific">Aquamicrobium aerolatum DSM 21857</name>
    <dbReference type="NCBI Taxonomy" id="1121003"/>
    <lineage>
        <taxon>Bacteria</taxon>
        <taxon>Pseudomonadati</taxon>
        <taxon>Pseudomonadota</taxon>
        <taxon>Alphaproteobacteria</taxon>
        <taxon>Hyphomicrobiales</taxon>
        <taxon>Phyllobacteriaceae</taxon>
        <taxon>Aerobium</taxon>
    </lineage>
</organism>
<evidence type="ECO:0000256" key="1">
    <source>
        <dbReference type="ARBA" id="ARBA00008903"/>
    </source>
</evidence>
<protein>
    <submittedName>
        <fullName evidence="2">Ornithine cyclodeaminase</fullName>
    </submittedName>
</protein>
<dbReference type="Proteomes" id="UP000242763">
    <property type="component" value="Unassembled WGS sequence"/>
</dbReference>
<dbReference type="PIRSF" id="PIRSF001439">
    <property type="entry name" value="CryM"/>
    <property type="match status" value="1"/>
</dbReference>